<evidence type="ECO:0000256" key="2">
    <source>
        <dbReference type="ARBA" id="ARBA00010994"/>
    </source>
</evidence>
<keyword evidence="5" id="KW-0378">Hydrolase</keyword>
<dbReference type="InterPro" id="IPR008907">
    <property type="entry name" value="TPP/p25"/>
</dbReference>
<dbReference type="PROSITE" id="PS50056">
    <property type="entry name" value="TYR_PHOSPHATASE_2"/>
    <property type="match status" value="1"/>
</dbReference>
<dbReference type="KEGG" id="ngr:NAEGRDRAFT_56632"/>
<feature type="compositionally biased region" description="Basic and acidic residues" evidence="7">
    <location>
        <begin position="1149"/>
        <end position="1166"/>
    </location>
</feature>
<dbReference type="EC" id="3.1.3.48" evidence="3"/>
<keyword evidence="6" id="KW-0904">Protein phosphatase</keyword>
<comment type="similarity">
    <text evidence="1">Belongs to the protein-tyrosine phosphatase family. Non-receptor class dual specificity subfamily.</text>
</comment>
<dbReference type="Proteomes" id="UP000006671">
    <property type="component" value="Unassembled WGS sequence"/>
</dbReference>
<dbReference type="EMBL" id="GG738846">
    <property type="protein sequence ID" value="EFC50172.1"/>
    <property type="molecule type" value="Genomic_DNA"/>
</dbReference>
<dbReference type="GO" id="GO:0015631">
    <property type="term" value="F:tubulin binding"/>
    <property type="evidence" value="ECO:0007669"/>
    <property type="project" value="InterPro"/>
</dbReference>
<evidence type="ECO:0000313" key="10">
    <source>
        <dbReference type="EMBL" id="EFC50172.1"/>
    </source>
</evidence>
<evidence type="ECO:0000256" key="3">
    <source>
        <dbReference type="ARBA" id="ARBA00013064"/>
    </source>
</evidence>
<dbReference type="Pfam" id="PF01436">
    <property type="entry name" value="NHL"/>
    <property type="match status" value="1"/>
</dbReference>
<dbReference type="Pfam" id="PF00782">
    <property type="entry name" value="DSPc"/>
    <property type="match status" value="1"/>
</dbReference>
<dbReference type="SUPFAM" id="SSF47473">
    <property type="entry name" value="EF-hand"/>
    <property type="match status" value="1"/>
</dbReference>
<dbReference type="SUPFAM" id="SSF52058">
    <property type="entry name" value="L domain-like"/>
    <property type="match status" value="1"/>
</dbReference>
<evidence type="ECO:0000259" key="8">
    <source>
        <dbReference type="PROSITE" id="PS50054"/>
    </source>
</evidence>
<keyword evidence="11" id="KW-1185">Reference proteome</keyword>
<comment type="similarity">
    <text evidence="2">Belongs to the TPPP family.</text>
</comment>
<dbReference type="Gene3D" id="2.120.10.30">
    <property type="entry name" value="TolB, C-terminal domain"/>
    <property type="match status" value="1"/>
</dbReference>
<keyword evidence="4" id="KW-0677">Repeat</keyword>
<sequence length="1502" mass="171454">METIKENTKENSIDDIQNIEKSYSGKSIQELHVLFCESIKLDPFSEPFVKSSLSKLRILDFSNGCLESVDLLFYFKNLPVIKEIDFSNNKITKIIHFDFLQQPEKVNILEQVFPKTLKKINLSWNFLTEFPSIELIMLLQKRGTIFDIRFNYISSLPHEFMYEADDALSDAEYHTECKSKSSASKFVTINHTILCDIKNTIPTEIMPNLYLGSMQAAKNVRLLVDVLKVKYVLNVSCFDVAEESGFRGKQYSEFFDEILNLQVTDDNKQDIVSIFDQCFPFIDRARKEKNVPILVHCLAGQSRSVSIVIGYVMKELNLDFSKAFTHVKELHTYSQVLRDASYSSDNDSPVENSVESKTIAGIETNKQHQIRLVNMKDKVVTTFFSAQLQNPKGMAIYKNFLLVCDSQQHKIKMISLDGRRITNFAGNGNRGCSTGRVTDVMFDTPTGICVIGDNVFVSDTGNHRVVRINNGFVTNAAGNPRTAGFMDGKVQNSILNSPTDLFSHENTLYINDFGNSRIRQVFANYSVVRTVVESAEKLYGAAMNSDGEMILATHNTVYKYNHETKESSQILGETSEPIRKILCASRSIYLAACTNSVFKIEDKIVNQNNSNNSVLDLRQFSRKLGSSQNFSINSNIQESWKGENPIRPSYFELIYCYEQDLLEIYNYYCTNIIHTFSDVNEMTSNQFAKFAKDCKITDKTFHSNDVFLVFEEATKFSPTFKMNFDDFLNGLAFMSVKKYTKLPVYTIADMSKFDEDVKVLFRKLLFELVLPNSGKTSSDPTPSELTDPSVASLWATHQDVIYKIFTFYTQKKRTHKDTMQWVSYNKGLSTLNVDEFFMFCTDFEIFPKWFSKIQLAKMFDSCCKINQSFSEPADHVSKEGRLMNFVEFLDCLGRIALAKFSDTSLSDIYKTARQKIEGLLEHMSLSEGRKFFATRLGNRLLTNVESPMKKQLVQQMKQAYLGRNPQRSKLQYTDYSFAKQKQKERDSLDISIKRIAEEQEHKDVKCASKDVVLYVASKTEEETSWKYIATGNLALSFKNKLSLEDFESKKVFDIQLTSMILPVVEEKDLFHIFKPGILFDDSSIYGIQFSSRFTSSLFEKEYQGLPKRGSSSSLTNMTPSPRSNNSRLIGTPKKTNSPTPKSNTPKVSWSDDKATVKTPQKEEKRNNSSLDDTIEQPEVSPIYFNPKQAFKSAQNRSPFMRDISLDENKRDEQQDLDDSSTIPKIIKDYEAFVTDFVAYHLKSSIKSLLAENATLSPKKSVNDKVDTIIQSVSDRIRWSSGLALTGNLGKILNNSSNNVTDEELFETKERSVQPLLSLDSYVCSRLETLDKFYEVVSSQVNSSSQYLEIYIKDDIGVSMFNFKQRWFCVGEGTTYRMEIFTFENEFCEVYVNGEPVSPTASSATWIIIPISIPKATHESDVNVDQLKNLNVHSVHPVKIELVHKNGFAVRFLIEFAVFSSQKELNYSYGVLKESLLEQFKNLPPCFQSLAMFSQRKVQTLGN</sequence>
<dbReference type="InterPro" id="IPR000340">
    <property type="entry name" value="Dual-sp_phosphatase_cat-dom"/>
</dbReference>
<dbReference type="InterPro" id="IPR020422">
    <property type="entry name" value="TYR_PHOSPHATASE_DUAL_dom"/>
</dbReference>
<protein>
    <recommendedName>
        <fullName evidence="3">protein-tyrosine-phosphatase</fullName>
        <ecNumber evidence="3">3.1.3.48</ecNumber>
    </recommendedName>
</protein>
<dbReference type="GO" id="GO:0043409">
    <property type="term" value="P:negative regulation of MAPK cascade"/>
    <property type="evidence" value="ECO:0007669"/>
    <property type="project" value="TreeGrafter"/>
</dbReference>
<dbReference type="InterPro" id="IPR000387">
    <property type="entry name" value="Tyr_Pase_dom"/>
</dbReference>
<reference evidence="10 11" key="1">
    <citation type="journal article" date="2010" name="Cell">
        <title>The genome of Naegleria gruberi illuminates early eukaryotic versatility.</title>
        <authorList>
            <person name="Fritz-Laylin L.K."/>
            <person name="Prochnik S.E."/>
            <person name="Ginger M.L."/>
            <person name="Dacks J.B."/>
            <person name="Carpenter M.L."/>
            <person name="Field M.C."/>
            <person name="Kuo A."/>
            <person name="Paredez A."/>
            <person name="Chapman J."/>
            <person name="Pham J."/>
            <person name="Shu S."/>
            <person name="Neupane R."/>
            <person name="Cipriano M."/>
            <person name="Mancuso J."/>
            <person name="Tu H."/>
            <person name="Salamov A."/>
            <person name="Lindquist E."/>
            <person name="Shapiro H."/>
            <person name="Lucas S."/>
            <person name="Grigoriev I.V."/>
            <person name="Cande W.Z."/>
            <person name="Fulton C."/>
            <person name="Rokhsar D.S."/>
            <person name="Dawson S.C."/>
        </authorList>
    </citation>
    <scope>NUCLEOTIDE SEQUENCE [LARGE SCALE GENOMIC DNA]</scope>
    <source>
        <strain evidence="10 11">NEG-M</strain>
    </source>
</reference>
<dbReference type="SUPFAM" id="SSF52799">
    <property type="entry name" value="(Phosphotyrosine protein) phosphatases II"/>
    <property type="match status" value="1"/>
</dbReference>
<feature type="compositionally biased region" description="Polar residues" evidence="7">
    <location>
        <begin position="1109"/>
        <end position="1147"/>
    </location>
</feature>
<accession>D2UZK8</accession>
<evidence type="ECO:0000256" key="1">
    <source>
        <dbReference type="ARBA" id="ARBA00008601"/>
    </source>
</evidence>
<dbReference type="GO" id="GO:0033550">
    <property type="term" value="F:MAP kinase tyrosine phosphatase activity"/>
    <property type="evidence" value="ECO:0007669"/>
    <property type="project" value="TreeGrafter"/>
</dbReference>
<feature type="domain" description="Tyrosine specific protein phosphatases" evidence="9">
    <location>
        <begin position="279"/>
        <end position="329"/>
    </location>
</feature>
<dbReference type="GeneID" id="8855356"/>
<dbReference type="GO" id="GO:0005737">
    <property type="term" value="C:cytoplasm"/>
    <property type="evidence" value="ECO:0007669"/>
    <property type="project" value="TreeGrafter"/>
</dbReference>
<dbReference type="InterPro" id="IPR029021">
    <property type="entry name" value="Prot-tyrosine_phosphatase-like"/>
</dbReference>
<evidence type="ECO:0000259" key="9">
    <source>
        <dbReference type="PROSITE" id="PS50056"/>
    </source>
</evidence>
<dbReference type="InterPro" id="IPR032675">
    <property type="entry name" value="LRR_dom_sf"/>
</dbReference>
<feature type="domain" description="Tyrosine-protein phosphatase" evidence="8">
    <location>
        <begin position="201"/>
        <end position="354"/>
    </location>
</feature>
<evidence type="ECO:0000256" key="7">
    <source>
        <dbReference type="SAM" id="MobiDB-lite"/>
    </source>
</evidence>
<organism evidence="11">
    <name type="scientific">Naegleria gruberi</name>
    <name type="common">Amoeba</name>
    <dbReference type="NCBI Taxonomy" id="5762"/>
    <lineage>
        <taxon>Eukaryota</taxon>
        <taxon>Discoba</taxon>
        <taxon>Heterolobosea</taxon>
        <taxon>Tetramitia</taxon>
        <taxon>Eutetramitia</taxon>
        <taxon>Vahlkampfiidae</taxon>
        <taxon>Naegleria</taxon>
    </lineage>
</organism>
<evidence type="ECO:0000256" key="6">
    <source>
        <dbReference type="ARBA" id="ARBA00022912"/>
    </source>
</evidence>
<proteinExistence type="inferred from homology"/>
<evidence type="ECO:0000313" key="11">
    <source>
        <dbReference type="Proteomes" id="UP000006671"/>
    </source>
</evidence>
<dbReference type="PROSITE" id="PS50054">
    <property type="entry name" value="TYR_PHOSPHATASE_DUAL"/>
    <property type="match status" value="1"/>
</dbReference>
<dbReference type="InterPro" id="IPR011992">
    <property type="entry name" value="EF-hand-dom_pair"/>
</dbReference>
<dbReference type="SMART" id="SM00195">
    <property type="entry name" value="DSPc"/>
    <property type="match status" value="1"/>
</dbReference>
<dbReference type="SUPFAM" id="SSF63825">
    <property type="entry name" value="YWTD domain"/>
    <property type="match status" value="1"/>
</dbReference>
<dbReference type="Gene3D" id="1.10.238.10">
    <property type="entry name" value="EF-hand"/>
    <property type="match status" value="1"/>
</dbReference>
<dbReference type="InParanoid" id="D2UZK8"/>
<feature type="region of interest" description="Disordered" evidence="7">
    <location>
        <begin position="1104"/>
        <end position="1197"/>
    </location>
</feature>
<dbReference type="RefSeq" id="XP_002682916.1">
    <property type="nucleotide sequence ID" value="XM_002682870.1"/>
</dbReference>
<dbReference type="InterPro" id="IPR011042">
    <property type="entry name" value="6-blade_b-propeller_TolB-like"/>
</dbReference>
<name>D2UZK8_NAEGR</name>
<evidence type="ECO:0000256" key="5">
    <source>
        <dbReference type="ARBA" id="ARBA00022801"/>
    </source>
</evidence>
<dbReference type="InterPro" id="IPR001258">
    <property type="entry name" value="NHL_repeat"/>
</dbReference>
<dbReference type="GO" id="GO:0008330">
    <property type="term" value="F:protein tyrosine/threonine phosphatase activity"/>
    <property type="evidence" value="ECO:0007669"/>
    <property type="project" value="TreeGrafter"/>
</dbReference>
<gene>
    <name evidence="10" type="ORF">NAEGRDRAFT_56632</name>
</gene>
<dbReference type="PANTHER" id="PTHR10159:SF519">
    <property type="entry name" value="DUAL SPECIFICITY PROTEIN PHOSPHATASE MPK3"/>
    <property type="match status" value="1"/>
</dbReference>
<evidence type="ECO:0000256" key="4">
    <source>
        <dbReference type="ARBA" id="ARBA00022737"/>
    </source>
</evidence>
<dbReference type="GO" id="GO:0046785">
    <property type="term" value="P:microtubule polymerization"/>
    <property type="evidence" value="ECO:0007669"/>
    <property type="project" value="InterPro"/>
</dbReference>
<dbReference type="STRING" id="5762.D2UZK8"/>
<dbReference type="eggNOG" id="KOG1717">
    <property type="taxonomic scope" value="Eukaryota"/>
</dbReference>
<dbReference type="GO" id="GO:0017017">
    <property type="term" value="F:MAP kinase tyrosine/serine/threonine phosphatase activity"/>
    <property type="evidence" value="ECO:0007669"/>
    <property type="project" value="TreeGrafter"/>
</dbReference>
<dbReference type="VEuPathDB" id="AmoebaDB:NAEGRDRAFT_56632"/>
<dbReference type="Pfam" id="PF05517">
    <property type="entry name" value="p25-alpha"/>
    <property type="match status" value="1"/>
</dbReference>
<dbReference type="CDD" id="cd14498">
    <property type="entry name" value="DSP"/>
    <property type="match status" value="1"/>
</dbReference>
<dbReference type="Gene3D" id="3.90.190.10">
    <property type="entry name" value="Protein tyrosine phosphatase superfamily"/>
    <property type="match status" value="1"/>
</dbReference>
<dbReference type="PANTHER" id="PTHR10159">
    <property type="entry name" value="DUAL SPECIFICITY PROTEIN PHOSPHATASE"/>
    <property type="match status" value="1"/>
</dbReference>
<dbReference type="Gene3D" id="3.80.10.10">
    <property type="entry name" value="Ribonuclease Inhibitor"/>
    <property type="match status" value="1"/>
</dbReference>
<dbReference type="OrthoDB" id="10252009at2759"/>